<proteinExistence type="predicted"/>
<reference evidence="2" key="1">
    <citation type="journal article" date="2022" name="Mol. Ecol. Resour.">
        <title>The genomes of chicory, endive, great burdock and yacon provide insights into Asteraceae palaeo-polyploidization history and plant inulin production.</title>
        <authorList>
            <person name="Fan W."/>
            <person name="Wang S."/>
            <person name="Wang H."/>
            <person name="Wang A."/>
            <person name="Jiang F."/>
            <person name="Liu H."/>
            <person name="Zhao H."/>
            <person name="Xu D."/>
            <person name="Zhang Y."/>
        </authorList>
    </citation>
    <scope>NUCLEOTIDE SEQUENCE [LARGE SCALE GENOMIC DNA]</scope>
    <source>
        <strain evidence="2">cv. Niubang</strain>
    </source>
</reference>
<organism evidence="1 2">
    <name type="scientific">Arctium lappa</name>
    <name type="common">Greater burdock</name>
    <name type="synonym">Lappa major</name>
    <dbReference type="NCBI Taxonomy" id="4217"/>
    <lineage>
        <taxon>Eukaryota</taxon>
        <taxon>Viridiplantae</taxon>
        <taxon>Streptophyta</taxon>
        <taxon>Embryophyta</taxon>
        <taxon>Tracheophyta</taxon>
        <taxon>Spermatophyta</taxon>
        <taxon>Magnoliopsida</taxon>
        <taxon>eudicotyledons</taxon>
        <taxon>Gunneridae</taxon>
        <taxon>Pentapetalae</taxon>
        <taxon>asterids</taxon>
        <taxon>campanulids</taxon>
        <taxon>Asterales</taxon>
        <taxon>Asteraceae</taxon>
        <taxon>Carduoideae</taxon>
        <taxon>Cardueae</taxon>
        <taxon>Arctiinae</taxon>
        <taxon>Arctium</taxon>
    </lineage>
</organism>
<accession>A0ACB9EH78</accession>
<reference evidence="1 2" key="2">
    <citation type="journal article" date="2022" name="Mol. Ecol. Resour.">
        <title>The genomes of chicory, endive, great burdock and yacon provide insights into Asteraceae paleo-polyploidization history and plant inulin production.</title>
        <authorList>
            <person name="Fan W."/>
            <person name="Wang S."/>
            <person name="Wang H."/>
            <person name="Wang A."/>
            <person name="Jiang F."/>
            <person name="Liu H."/>
            <person name="Zhao H."/>
            <person name="Xu D."/>
            <person name="Zhang Y."/>
        </authorList>
    </citation>
    <scope>NUCLEOTIDE SEQUENCE [LARGE SCALE GENOMIC DNA]</scope>
    <source>
        <strain evidence="2">cv. Niubang</strain>
    </source>
</reference>
<protein>
    <submittedName>
        <fullName evidence="1">Uncharacterized protein</fullName>
    </submittedName>
</protein>
<evidence type="ECO:0000313" key="2">
    <source>
        <dbReference type="Proteomes" id="UP001055879"/>
    </source>
</evidence>
<comment type="caution">
    <text evidence="1">The sequence shown here is derived from an EMBL/GenBank/DDBJ whole genome shotgun (WGS) entry which is preliminary data.</text>
</comment>
<sequence>MSATSQSMSASQGGYTVDYANPTTQGGFPGSYLNQNSQAGYSRFGTRNDFMSQGCNTIYTTNMKSTSARFFLVATCNAVKPDLSGSITIVASASSSNFTTSLLTPFTAICNAVCPFLSVFLVSSGSLSSKAFTISTCPDLAAKDYSILTKDLQHHEG</sequence>
<evidence type="ECO:0000313" key="1">
    <source>
        <dbReference type="EMBL" id="KAI3758076.1"/>
    </source>
</evidence>
<gene>
    <name evidence="1" type="ORF">L6452_05624</name>
</gene>
<dbReference type="EMBL" id="CM042048">
    <property type="protein sequence ID" value="KAI3758076.1"/>
    <property type="molecule type" value="Genomic_DNA"/>
</dbReference>
<dbReference type="Proteomes" id="UP001055879">
    <property type="component" value="Linkage Group LG02"/>
</dbReference>
<keyword evidence="2" id="KW-1185">Reference proteome</keyword>
<name>A0ACB9EH78_ARCLA</name>